<proteinExistence type="predicted"/>
<accession>A0A0G0YXT6</accession>
<evidence type="ECO:0000313" key="2">
    <source>
        <dbReference type="Proteomes" id="UP000034544"/>
    </source>
</evidence>
<sequence length="54" mass="5992">MKTMDDKYGDGTDCVVCEDCGMCITCGDCRDHGCGNEVVRDTLLSDLERILEEK</sequence>
<evidence type="ECO:0000313" key="1">
    <source>
        <dbReference type="EMBL" id="KKS05283.1"/>
    </source>
</evidence>
<name>A0A0G0YXT6_UNCKA</name>
<protein>
    <submittedName>
        <fullName evidence="1">Uncharacterized protein</fullName>
    </submittedName>
</protein>
<reference evidence="1 2" key="1">
    <citation type="journal article" date="2015" name="Nature">
        <title>rRNA introns, odd ribosomes, and small enigmatic genomes across a large radiation of phyla.</title>
        <authorList>
            <person name="Brown C.T."/>
            <person name="Hug L.A."/>
            <person name="Thomas B.C."/>
            <person name="Sharon I."/>
            <person name="Castelle C.J."/>
            <person name="Singh A."/>
            <person name="Wilkins M.J."/>
            <person name="Williams K.H."/>
            <person name="Banfield J.F."/>
        </authorList>
    </citation>
    <scope>NUCLEOTIDE SEQUENCE [LARGE SCALE GENOMIC DNA]</scope>
</reference>
<dbReference type="EMBL" id="LCBF01000051">
    <property type="protein sequence ID" value="KKS05283.1"/>
    <property type="molecule type" value="Genomic_DNA"/>
</dbReference>
<comment type="caution">
    <text evidence="1">The sequence shown here is derived from an EMBL/GenBank/DDBJ whole genome shotgun (WGS) entry which is preliminary data.</text>
</comment>
<gene>
    <name evidence="1" type="ORF">UU59_C0051G0003</name>
</gene>
<dbReference type="AlphaFoldDB" id="A0A0G0YXT6"/>
<organism evidence="1 2">
    <name type="scientific">candidate division WWE3 bacterium GW2011_GWE1_41_27</name>
    <dbReference type="NCBI Taxonomy" id="1619131"/>
    <lineage>
        <taxon>Bacteria</taxon>
        <taxon>Katanobacteria</taxon>
    </lineage>
</organism>
<dbReference type="Proteomes" id="UP000034544">
    <property type="component" value="Unassembled WGS sequence"/>
</dbReference>